<dbReference type="Gene3D" id="3.40.50.620">
    <property type="entry name" value="HUPs"/>
    <property type="match status" value="1"/>
</dbReference>
<gene>
    <name evidence="7" type="primary">RARS</name>
    <name evidence="7" type="synonym">argS</name>
</gene>
<keyword evidence="5" id="KW-0648">Protein biosynthesis</keyword>
<evidence type="ECO:0000256" key="2">
    <source>
        <dbReference type="ARBA" id="ARBA00022741"/>
    </source>
</evidence>
<keyword evidence="4 5" id="KW-0030">Aminoacyl-tRNA synthetase</keyword>
<dbReference type="GO" id="GO:0005524">
    <property type="term" value="F:ATP binding"/>
    <property type="evidence" value="ECO:0007669"/>
    <property type="project" value="UniProtKB-KW"/>
</dbReference>
<comment type="similarity">
    <text evidence="5">Belongs to the class-I aminoacyl-tRNA synthetase family.</text>
</comment>
<dbReference type="SUPFAM" id="SSF52374">
    <property type="entry name" value="Nucleotidylyl transferase"/>
    <property type="match status" value="1"/>
</dbReference>
<feature type="domain" description="Arginyl tRNA synthetase N-terminal" evidence="6">
    <location>
        <begin position="5"/>
        <end position="95"/>
    </location>
</feature>
<dbReference type="InterPro" id="IPR014729">
    <property type="entry name" value="Rossmann-like_a/b/a_fold"/>
</dbReference>
<dbReference type="GO" id="GO:0005737">
    <property type="term" value="C:cytoplasm"/>
    <property type="evidence" value="ECO:0007669"/>
    <property type="project" value="InterPro"/>
</dbReference>
<dbReference type="PROSITE" id="PS00178">
    <property type="entry name" value="AA_TRNA_LIGASE_I"/>
    <property type="match status" value="1"/>
</dbReference>
<evidence type="ECO:0000259" key="6">
    <source>
        <dbReference type="SMART" id="SM01016"/>
    </source>
</evidence>
<protein>
    <submittedName>
        <fullName evidence="7">Arginyl-tRNA synthetase (RARS, argS)</fullName>
        <ecNumber evidence="7">6.1.1.19</ecNumber>
    </submittedName>
</protein>
<dbReference type="SUPFAM" id="SSF55190">
    <property type="entry name" value="Arginyl-tRNA synthetase (ArgRS), N-terminal 'additional' domain"/>
    <property type="match status" value="1"/>
</dbReference>
<keyword evidence="1 5" id="KW-0436">Ligase</keyword>
<dbReference type="InterPro" id="IPR036695">
    <property type="entry name" value="Arg-tRNA-synth_N_sf"/>
</dbReference>
<evidence type="ECO:0000256" key="4">
    <source>
        <dbReference type="ARBA" id="ARBA00023146"/>
    </source>
</evidence>
<dbReference type="AlphaFoldDB" id="A0A075GAX7"/>
<name>A0A075GAX7_9EURY</name>
<evidence type="ECO:0000256" key="1">
    <source>
        <dbReference type="ARBA" id="ARBA00022598"/>
    </source>
</evidence>
<dbReference type="PRINTS" id="PR01038">
    <property type="entry name" value="TRNASYNTHARG"/>
</dbReference>
<dbReference type="CDD" id="cd00671">
    <property type="entry name" value="ArgRS_core"/>
    <property type="match status" value="1"/>
</dbReference>
<dbReference type="EMBL" id="KF900592">
    <property type="protein sequence ID" value="AIF00470.1"/>
    <property type="molecule type" value="Genomic_DNA"/>
</dbReference>
<dbReference type="Pfam" id="PF00750">
    <property type="entry name" value="tRNA-synt_1d"/>
    <property type="match status" value="1"/>
</dbReference>
<dbReference type="Gene3D" id="3.30.1360.70">
    <property type="entry name" value="Arginyl tRNA synthetase N-terminal domain"/>
    <property type="match status" value="1"/>
</dbReference>
<dbReference type="InterPro" id="IPR005148">
    <property type="entry name" value="Arg-tRNA-synth_N"/>
</dbReference>
<evidence type="ECO:0000313" key="7">
    <source>
        <dbReference type="EMBL" id="AIF00470.1"/>
    </source>
</evidence>
<dbReference type="InterPro" id="IPR001278">
    <property type="entry name" value="Arg-tRNA-ligase"/>
</dbReference>
<keyword evidence="3 5" id="KW-0067">ATP-binding</keyword>
<dbReference type="PANTHER" id="PTHR11956:SF5">
    <property type="entry name" value="ARGININE--TRNA LIGASE, CYTOPLASMIC"/>
    <property type="match status" value="1"/>
</dbReference>
<dbReference type="InterPro" id="IPR001412">
    <property type="entry name" value="aa-tRNA-synth_I_CS"/>
</dbReference>
<dbReference type="InterPro" id="IPR035684">
    <property type="entry name" value="ArgRS_core"/>
</dbReference>
<dbReference type="Pfam" id="PF03485">
    <property type="entry name" value="Arg_tRNA_synt_N"/>
    <property type="match status" value="1"/>
</dbReference>
<keyword evidence="2 5" id="KW-0547">Nucleotide-binding</keyword>
<evidence type="ECO:0000256" key="3">
    <source>
        <dbReference type="ARBA" id="ARBA00022840"/>
    </source>
</evidence>
<evidence type="ECO:0000256" key="5">
    <source>
        <dbReference type="RuleBase" id="RU363038"/>
    </source>
</evidence>
<dbReference type="SMART" id="SM01016">
    <property type="entry name" value="Arg_tRNA_synt_N"/>
    <property type="match status" value="1"/>
</dbReference>
<sequence length="441" mass="50360">MNIFIEYQKKIHNCLKNLEKKNLLVAPISSQNITVELPPPNQSGDISCNVAMILAKHNKTSPMELAKTIKNQLQISFKEFKNIEIAKPGFLNIEFSILFWGKYLNQIVKLNKKYGVNDDKIQKFNIEFVSANPTGPLHVGHCRGAILGDSLSNLLIFNGNKVTKEYYVNDYGGQIKNYVLSVYYRILELINKKEFPTDGDLYPGDYVIDIAKSIIKEKKITKFNNFNKISKKLTSETLKHSMKLIMSNLKLLGIKHDNFVFESSIINKKIVLNVIKKLKKKKFIYEGQLEPPKGEPNQNWKARKQLLFKSTLFGDDIDRSLQKADGSWTYFAGDMAYHFNKVSRKFNVLINILGADHAGYIKRIVSATKAISDDKVNLICKVSQLVKLYKNSQPFKMSKRKGDYITVEDLIKEVGKDSARFMMLNRSNDAELSKFDGSPCT</sequence>
<dbReference type="PANTHER" id="PTHR11956">
    <property type="entry name" value="ARGINYL-TRNA SYNTHETASE"/>
    <property type="match status" value="1"/>
</dbReference>
<dbReference type="EC" id="6.1.1.19" evidence="7"/>
<dbReference type="GO" id="GO:0004814">
    <property type="term" value="F:arginine-tRNA ligase activity"/>
    <property type="evidence" value="ECO:0007669"/>
    <property type="project" value="UniProtKB-EC"/>
</dbReference>
<accession>A0A075GAX7</accession>
<dbReference type="GO" id="GO:0006420">
    <property type="term" value="P:arginyl-tRNA aminoacylation"/>
    <property type="evidence" value="ECO:0007669"/>
    <property type="project" value="InterPro"/>
</dbReference>
<proteinExistence type="inferred from homology"/>
<reference evidence="7" key="1">
    <citation type="journal article" date="2014" name="Genome Biol. Evol.">
        <title>Pangenome evidence for extensive interdomain horizontal transfer affecting lineage core and shell genes in uncultured planktonic thaumarchaeota and euryarchaeota.</title>
        <authorList>
            <person name="Deschamps P."/>
            <person name="Zivanovic Y."/>
            <person name="Moreira D."/>
            <person name="Rodriguez-Valera F."/>
            <person name="Lopez-Garcia P."/>
        </authorList>
    </citation>
    <scope>NUCLEOTIDE SEQUENCE</scope>
</reference>
<organism evidence="7">
    <name type="scientific">uncultured marine group II/III euryarchaeote KM3_133_F10</name>
    <dbReference type="NCBI Taxonomy" id="1457864"/>
    <lineage>
        <taxon>Archaea</taxon>
        <taxon>Methanobacteriati</taxon>
        <taxon>Methanobacteriota</taxon>
        <taxon>environmental samples</taxon>
    </lineage>
</organism>